<dbReference type="Proteomes" id="UP000031967">
    <property type="component" value="Unassembled WGS sequence"/>
</dbReference>
<evidence type="ECO:0000313" key="1">
    <source>
        <dbReference type="EMBL" id="KIL38347.1"/>
    </source>
</evidence>
<sequence>MAKLTAEELKHYRDNGYALYRKPLFSPEKQARLTAIFEEHLAEKGSKLSDELDTPHFRDPRLLEFLLSDEVLDLVEPITGPNIALWSSHFICKDPFVGRATPWHEDSAYWKNRLSRFDSIVTVWVAIDRAVKENGCMKVIPGTHVNGFSEYEEVDSRTNTFGRKIKQVDEEKAVYFELEPGECSLHDSRIIHGADPNLSPLRRCGYTMRYFATDVLVNRDDKINRGHRIWLARGRDIAGNVYEN</sequence>
<dbReference type="PANTHER" id="PTHR20883:SF48">
    <property type="entry name" value="ECTOINE DIOXYGENASE"/>
    <property type="match status" value="1"/>
</dbReference>
<reference evidence="1 2" key="1">
    <citation type="submission" date="2014-12" db="EMBL/GenBank/DDBJ databases">
        <title>Draft genome sequence of Paenibacillus kamchatkensis strain B-2647.</title>
        <authorList>
            <person name="Karlyshev A.V."/>
            <person name="Kudryashova E.B."/>
        </authorList>
    </citation>
    <scope>NUCLEOTIDE SEQUENCE [LARGE SCALE GENOMIC DNA]</scope>
    <source>
        <strain evidence="1 2">VKM B-2647</strain>
    </source>
</reference>
<proteinExistence type="predicted"/>
<dbReference type="EMBL" id="JXAK01000064">
    <property type="protein sequence ID" value="KIL38347.1"/>
    <property type="molecule type" value="Genomic_DNA"/>
</dbReference>
<evidence type="ECO:0000313" key="2">
    <source>
        <dbReference type="Proteomes" id="UP000031967"/>
    </source>
</evidence>
<keyword evidence="1" id="KW-0223">Dioxygenase</keyword>
<name>A0ABR5ABS8_9BACL</name>
<dbReference type="RefSeq" id="WP_041051343.1">
    <property type="nucleotide sequence ID" value="NZ_JXAK01000064.1"/>
</dbReference>
<dbReference type="Gene3D" id="2.60.120.620">
    <property type="entry name" value="q2cbj1_9rhob like domain"/>
    <property type="match status" value="1"/>
</dbReference>
<gene>
    <name evidence="1" type="ORF">SD70_26815</name>
</gene>
<keyword evidence="2" id="KW-1185">Reference proteome</keyword>
<organism evidence="1 2">
    <name type="scientific">Gordoniibacillus kamchatkensis</name>
    <dbReference type="NCBI Taxonomy" id="1590651"/>
    <lineage>
        <taxon>Bacteria</taxon>
        <taxon>Bacillati</taxon>
        <taxon>Bacillota</taxon>
        <taxon>Bacilli</taxon>
        <taxon>Bacillales</taxon>
        <taxon>Paenibacillaceae</taxon>
        <taxon>Gordoniibacillus</taxon>
    </lineage>
</organism>
<dbReference type="InterPro" id="IPR008775">
    <property type="entry name" value="Phytyl_CoA_dOase-like"/>
</dbReference>
<dbReference type="Pfam" id="PF05721">
    <property type="entry name" value="PhyH"/>
    <property type="match status" value="1"/>
</dbReference>
<accession>A0ABR5ABS8</accession>
<comment type="caution">
    <text evidence="1">The sequence shown here is derived from an EMBL/GenBank/DDBJ whole genome shotgun (WGS) entry which is preliminary data.</text>
</comment>
<keyword evidence="1" id="KW-0560">Oxidoreductase</keyword>
<dbReference type="PANTHER" id="PTHR20883">
    <property type="entry name" value="PHYTANOYL-COA DIOXYGENASE DOMAIN CONTAINING 1"/>
    <property type="match status" value="1"/>
</dbReference>
<dbReference type="SUPFAM" id="SSF51197">
    <property type="entry name" value="Clavaminate synthase-like"/>
    <property type="match status" value="1"/>
</dbReference>
<dbReference type="GO" id="GO:0051213">
    <property type="term" value="F:dioxygenase activity"/>
    <property type="evidence" value="ECO:0007669"/>
    <property type="project" value="UniProtKB-KW"/>
</dbReference>
<protein>
    <submittedName>
        <fullName evidence="1">Phytanoyl-CoA dioxygenase</fullName>
    </submittedName>
</protein>